<keyword evidence="2" id="KW-0479">Metal-binding</keyword>
<dbReference type="GO" id="GO:0000981">
    <property type="term" value="F:DNA-binding transcription factor activity, RNA polymerase II-specific"/>
    <property type="evidence" value="ECO:0007669"/>
    <property type="project" value="TreeGrafter"/>
</dbReference>
<dbReference type="Proteomes" id="UP000198287">
    <property type="component" value="Unassembled WGS sequence"/>
</dbReference>
<keyword evidence="10" id="KW-1185">Reference proteome</keyword>
<feature type="domain" description="C2H2-type" evidence="8">
    <location>
        <begin position="168"/>
        <end position="196"/>
    </location>
</feature>
<dbReference type="InterPro" id="IPR036236">
    <property type="entry name" value="Znf_C2H2_sf"/>
</dbReference>
<sequence length="310" mass="36155">MLEIKANHHATHDPDDKVKCQVGGKILNPRGLSSHVSRLHTHRKSPSCDICHRVFFEPRNFRRHIAVIHGTSERPRFPCTFLGSEKTYQNKRQISHHVKTEHAENPVRFPCTLCGNEFKTRGNLSRHILTHTTEKPYNCATCARSFARRSHVKSHEMTHLEKSTRARSKCHVCPQTFLRRADLLRHIRVVHENQRNFPCLFCDKIFARTSQVKGYVEAVHPAKKEKTHSCDKCEYKTHTKANLTLHQIQEKFPGIYFSRRLQPFPIFDPFLIPEDQFKEMDIPTRPRVHEFGVSLASPGRKLRKPNGFMF</sequence>
<evidence type="ECO:0000256" key="1">
    <source>
        <dbReference type="ARBA" id="ARBA00004123"/>
    </source>
</evidence>
<feature type="domain" description="C2H2-type" evidence="8">
    <location>
        <begin position="137"/>
        <end position="164"/>
    </location>
</feature>
<dbReference type="GO" id="GO:0005634">
    <property type="term" value="C:nucleus"/>
    <property type="evidence" value="ECO:0007669"/>
    <property type="project" value="UniProtKB-SubCell"/>
</dbReference>
<keyword evidence="6" id="KW-0539">Nucleus</keyword>
<feature type="domain" description="C2H2-type" evidence="8">
    <location>
        <begin position="197"/>
        <end position="225"/>
    </location>
</feature>
<evidence type="ECO:0000256" key="6">
    <source>
        <dbReference type="ARBA" id="ARBA00023242"/>
    </source>
</evidence>
<keyword evidence="3" id="KW-0677">Repeat</keyword>
<dbReference type="SMART" id="SM00355">
    <property type="entry name" value="ZnF_C2H2"/>
    <property type="match status" value="7"/>
</dbReference>
<protein>
    <submittedName>
        <fullName evidence="9">Zinc finger protein 19</fullName>
    </submittedName>
</protein>
<accession>A0A226DI44</accession>
<evidence type="ECO:0000313" key="10">
    <source>
        <dbReference type="Proteomes" id="UP000198287"/>
    </source>
</evidence>
<dbReference type="FunFam" id="3.30.160.60:FF:000145">
    <property type="entry name" value="Zinc finger protein 574"/>
    <property type="match status" value="1"/>
</dbReference>
<keyword evidence="4 7" id="KW-0863">Zinc-finger</keyword>
<comment type="subcellular location">
    <subcellularLocation>
        <location evidence="1">Nucleus</location>
    </subcellularLocation>
</comment>
<dbReference type="PANTHER" id="PTHR24409">
    <property type="entry name" value="ZINC FINGER PROTEIN 142"/>
    <property type="match status" value="1"/>
</dbReference>
<evidence type="ECO:0000256" key="7">
    <source>
        <dbReference type="PROSITE-ProRule" id="PRU00042"/>
    </source>
</evidence>
<reference evidence="9 10" key="1">
    <citation type="submission" date="2015-12" db="EMBL/GenBank/DDBJ databases">
        <title>The genome of Folsomia candida.</title>
        <authorList>
            <person name="Faddeeva A."/>
            <person name="Derks M.F."/>
            <person name="Anvar Y."/>
            <person name="Smit S."/>
            <person name="Van Straalen N."/>
            <person name="Roelofs D."/>
        </authorList>
    </citation>
    <scope>NUCLEOTIDE SEQUENCE [LARGE SCALE GENOMIC DNA]</scope>
    <source>
        <strain evidence="9 10">VU population</strain>
        <tissue evidence="9">Whole body</tissue>
    </source>
</reference>
<evidence type="ECO:0000256" key="3">
    <source>
        <dbReference type="ARBA" id="ARBA00022737"/>
    </source>
</evidence>
<dbReference type="GO" id="GO:0000977">
    <property type="term" value="F:RNA polymerase II transcription regulatory region sequence-specific DNA binding"/>
    <property type="evidence" value="ECO:0007669"/>
    <property type="project" value="TreeGrafter"/>
</dbReference>
<evidence type="ECO:0000256" key="5">
    <source>
        <dbReference type="ARBA" id="ARBA00022833"/>
    </source>
</evidence>
<name>A0A226DI44_FOLCA</name>
<proteinExistence type="predicted"/>
<dbReference type="PROSITE" id="PS00028">
    <property type="entry name" value="ZINC_FINGER_C2H2_1"/>
    <property type="match status" value="4"/>
</dbReference>
<dbReference type="OrthoDB" id="8117402at2759"/>
<dbReference type="GO" id="GO:0008270">
    <property type="term" value="F:zinc ion binding"/>
    <property type="evidence" value="ECO:0007669"/>
    <property type="project" value="UniProtKB-KW"/>
</dbReference>
<dbReference type="AlphaFoldDB" id="A0A226DI44"/>
<keyword evidence="5" id="KW-0862">Zinc</keyword>
<dbReference type="OMA" id="KIFARTS"/>
<dbReference type="STRING" id="158441.A0A226DI44"/>
<dbReference type="PANTHER" id="PTHR24409:SF295">
    <property type="entry name" value="AZ2-RELATED"/>
    <property type="match status" value="1"/>
</dbReference>
<dbReference type="EMBL" id="LNIX01000018">
    <property type="protein sequence ID" value="OXA44923.1"/>
    <property type="molecule type" value="Genomic_DNA"/>
</dbReference>
<dbReference type="FunFam" id="3.30.160.60:FF:001049">
    <property type="entry name" value="zinc finger protein 319"/>
    <property type="match status" value="1"/>
</dbReference>
<evidence type="ECO:0000256" key="4">
    <source>
        <dbReference type="ARBA" id="ARBA00022771"/>
    </source>
</evidence>
<evidence type="ECO:0000256" key="2">
    <source>
        <dbReference type="ARBA" id="ARBA00022723"/>
    </source>
</evidence>
<evidence type="ECO:0000313" key="9">
    <source>
        <dbReference type="EMBL" id="OXA44923.1"/>
    </source>
</evidence>
<gene>
    <name evidence="9" type="ORF">Fcan01_19885</name>
</gene>
<feature type="domain" description="C2H2-type" evidence="8">
    <location>
        <begin position="109"/>
        <end position="136"/>
    </location>
</feature>
<dbReference type="Pfam" id="PF00096">
    <property type="entry name" value="zf-C2H2"/>
    <property type="match status" value="3"/>
</dbReference>
<organism evidence="9 10">
    <name type="scientific">Folsomia candida</name>
    <name type="common">Springtail</name>
    <dbReference type="NCBI Taxonomy" id="158441"/>
    <lineage>
        <taxon>Eukaryota</taxon>
        <taxon>Metazoa</taxon>
        <taxon>Ecdysozoa</taxon>
        <taxon>Arthropoda</taxon>
        <taxon>Hexapoda</taxon>
        <taxon>Collembola</taxon>
        <taxon>Entomobryomorpha</taxon>
        <taxon>Isotomoidea</taxon>
        <taxon>Isotomidae</taxon>
        <taxon>Proisotominae</taxon>
        <taxon>Folsomia</taxon>
    </lineage>
</organism>
<comment type="caution">
    <text evidence="9">The sequence shown here is derived from an EMBL/GenBank/DDBJ whole genome shotgun (WGS) entry which is preliminary data.</text>
</comment>
<dbReference type="Gene3D" id="3.30.160.60">
    <property type="entry name" value="Classic Zinc Finger"/>
    <property type="match status" value="4"/>
</dbReference>
<dbReference type="PROSITE" id="PS50157">
    <property type="entry name" value="ZINC_FINGER_C2H2_2"/>
    <property type="match status" value="4"/>
</dbReference>
<evidence type="ECO:0000259" key="8">
    <source>
        <dbReference type="PROSITE" id="PS50157"/>
    </source>
</evidence>
<dbReference type="InterPro" id="IPR013087">
    <property type="entry name" value="Znf_C2H2_type"/>
</dbReference>
<dbReference type="SUPFAM" id="SSF57667">
    <property type="entry name" value="beta-beta-alpha zinc fingers"/>
    <property type="match status" value="3"/>
</dbReference>